<name>A0A392W6Y4_9FABA</name>
<proteinExistence type="predicted"/>
<evidence type="ECO:0000313" key="2">
    <source>
        <dbReference type="Proteomes" id="UP000265520"/>
    </source>
</evidence>
<sequence>MDSVCAAKTTQMAGYMSFLQ</sequence>
<protein>
    <submittedName>
        <fullName evidence="1">Uncharacterized protein</fullName>
    </submittedName>
</protein>
<dbReference type="EMBL" id="LXQA011389708">
    <property type="protein sequence ID" value="MCI95533.1"/>
    <property type="molecule type" value="Genomic_DNA"/>
</dbReference>
<comment type="caution">
    <text evidence="1">The sequence shown here is derived from an EMBL/GenBank/DDBJ whole genome shotgun (WGS) entry which is preliminary data.</text>
</comment>
<feature type="non-terminal residue" evidence="1">
    <location>
        <position position="20"/>
    </location>
</feature>
<keyword evidence="2" id="KW-1185">Reference proteome</keyword>
<accession>A0A392W6Y4</accession>
<evidence type="ECO:0000313" key="1">
    <source>
        <dbReference type="EMBL" id="MCI95533.1"/>
    </source>
</evidence>
<dbReference type="AlphaFoldDB" id="A0A392W6Y4"/>
<reference evidence="1 2" key="1">
    <citation type="journal article" date="2018" name="Front. Plant Sci.">
        <title>Red Clover (Trifolium pratense) and Zigzag Clover (T. medium) - A Picture of Genomic Similarities and Differences.</title>
        <authorList>
            <person name="Dluhosova J."/>
            <person name="Istvanek J."/>
            <person name="Nedelnik J."/>
            <person name="Repkova J."/>
        </authorList>
    </citation>
    <scope>NUCLEOTIDE SEQUENCE [LARGE SCALE GENOMIC DNA]</scope>
    <source>
        <strain evidence="2">cv. 10/8</strain>
        <tissue evidence="1">Leaf</tissue>
    </source>
</reference>
<organism evidence="1 2">
    <name type="scientific">Trifolium medium</name>
    <dbReference type="NCBI Taxonomy" id="97028"/>
    <lineage>
        <taxon>Eukaryota</taxon>
        <taxon>Viridiplantae</taxon>
        <taxon>Streptophyta</taxon>
        <taxon>Embryophyta</taxon>
        <taxon>Tracheophyta</taxon>
        <taxon>Spermatophyta</taxon>
        <taxon>Magnoliopsida</taxon>
        <taxon>eudicotyledons</taxon>
        <taxon>Gunneridae</taxon>
        <taxon>Pentapetalae</taxon>
        <taxon>rosids</taxon>
        <taxon>fabids</taxon>
        <taxon>Fabales</taxon>
        <taxon>Fabaceae</taxon>
        <taxon>Papilionoideae</taxon>
        <taxon>50 kb inversion clade</taxon>
        <taxon>NPAAA clade</taxon>
        <taxon>Hologalegina</taxon>
        <taxon>IRL clade</taxon>
        <taxon>Trifolieae</taxon>
        <taxon>Trifolium</taxon>
    </lineage>
</organism>
<dbReference type="Proteomes" id="UP000265520">
    <property type="component" value="Unassembled WGS sequence"/>
</dbReference>